<protein>
    <submittedName>
        <fullName evidence="2">Amidohydrolase family protein</fullName>
    </submittedName>
</protein>
<sequence>MSDFLLRSARVVPLQPGDGPGPEPVDVLVRGGRVVEVGAGLAADGAEVVDAAGRWLTPGLWDAHVHLAQWTLSSGRLDLAGARSPEDATRLVAERVAEYPDLPVIGFGHRSAGWHRDVTVTELDAVSGDTPVVLISGDAHHAWLNTVALLHLALPVRDSVVREAEWFGAYARLSTLVGNDGTSPEAYRRTMDAAAAAGIVGLTDFEFSGGAAEWAERWVAGADVLRIRMSTYAENLDDVLARGLRTGDPVVPQLPDAHRLTMGPLKIISDGSLNTRTAWCCEPYGDAHRLEYPAGQPNLSGAELRDLLRTAHASGLEIATHAIGDAAVAEALGAYRDVGARGSIEHAQMVNRADVAEMARLGLRASIQPAHLLDDRDLTEAIWGERSERCFAFRWMLDDGVELAMGSDAPVSRLDPWLAMAAAVHRSADDRDAWHGEQALTPQEVLAASVDGAPTVGVGSLADLVLLDADPLAAVQAADPAEAAVLHAERLRDMTVAATWIDGKLAHSTL</sequence>
<accession>A0A9X2D6Q5</accession>
<dbReference type="AlphaFoldDB" id="A0A9X2D6Q5"/>
<name>A0A9X2D6Q5_9ACTN</name>
<gene>
    <name evidence="2" type="ORF">M8330_08370</name>
</gene>
<dbReference type="Gene3D" id="2.30.40.10">
    <property type="entry name" value="Urease, subunit C, domain 1"/>
    <property type="match status" value="1"/>
</dbReference>
<dbReference type="RefSeq" id="WP_250826971.1">
    <property type="nucleotide sequence ID" value="NZ_JAMOIL010000009.1"/>
</dbReference>
<dbReference type="Pfam" id="PF07969">
    <property type="entry name" value="Amidohydro_3"/>
    <property type="match status" value="1"/>
</dbReference>
<dbReference type="PANTHER" id="PTHR22642:SF2">
    <property type="entry name" value="PROTEIN LONG AFTER FAR-RED 3"/>
    <property type="match status" value="1"/>
</dbReference>
<dbReference type="Gene3D" id="3.10.310.70">
    <property type="match status" value="1"/>
</dbReference>
<dbReference type="PANTHER" id="PTHR22642">
    <property type="entry name" value="IMIDAZOLONEPROPIONASE"/>
    <property type="match status" value="1"/>
</dbReference>
<dbReference type="SUPFAM" id="SSF51556">
    <property type="entry name" value="Metallo-dependent hydrolases"/>
    <property type="match status" value="1"/>
</dbReference>
<evidence type="ECO:0000313" key="2">
    <source>
        <dbReference type="EMBL" id="MCM0620310.1"/>
    </source>
</evidence>
<dbReference type="InterPro" id="IPR013108">
    <property type="entry name" value="Amidohydro_3"/>
</dbReference>
<evidence type="ECO:0000259" key="1">
    <source>
        <dbReference type="Pfam" id="PF07969"/>
    </source>
</evidence>
<dbReference type="GO" id="GO:0016810">
    <property type="term" value="F:hydrolase activity, acting on carbon-nitrogen (but not peptide) bonds"/>
    <property type="evidence" value="ECO:0007669"/>
    <property type="project" value="InterPro"/>
</dbReference>
<dbReference type="Proteomes" id="UP001139485">
    <property type="component" value="Unassembled WGS sequence"/>
</dbReference>
<keyword evidence="3" id="KW-1185">Reference proteome</keyword>
<dbReference type="SUPFAM" id="SSF51338">
    <property type="entry name" value="Composite domain of metallo-dependent hydrolases"/>
    <property type="match status" value="1"/>
</dbReference>
<proteinExistence type="predicted"/>
<organism evidence="2 3">
    <name type="scientific">Nocardioides bruguierae</name>
    <dbReference type="NCBI Taxonomy" id="2945102"/>
    <lineage>
        <taxon>Bacteria</taxon>
        <taxon>Bacillati</taxon>
        <taxon>Actinomycetota</taxon>
        <taxon>Actinomycetes</taxon>
        <taxon>Propionibacteriales</taxon>
        <taxon>Nocardioidaceae</taxon>
        <taxon>Nocardioides</taxon>
    </lineage>
</organism>
<feature type="domain" description="Amidohydrolase 3" evidence="1">
    <location>
        <begin position="47"/>
        <end position="505"/>
    </location>
</feature>
<evidence type="ECO:0000313" key="3">
    <source>
        <dbReference type="Proteomes" id="UP001139485"/>
    </source>
</evidence>
<dbReference type="EMBL" id="JAMOIL010000009">
    <property type="protein sequence ID" value="MCM0620310.1"/>
    <property type="molecule type" value="Genomic_DNA"/>
</dbReference>
<dbReference type="InterPro" id="IPR032466">
    <property type="entry name" value="Metal_Hydrolase"/>
</dbReference>
<comment type="caution">
    <text evidence="2">The sequence shown here is derived from an EMBL/GenBank/DDBJ whole genome shotgun (WGS) entry which is preliminary data.</text>
</comment>
<reference evidence="2" key="1">
    <citation type="submission" date="2022-05" db="EMBL/GenBank/DDBJ databases">
        <authorList>
            <person name="Tuo L."/>
        </authorList>
    </citation>
    <scope>NUCLEOTIDE SEQUENCE</scope>
    <source>
        <strain evidence="2">BSK12Z-4</strain>
    </source>
</reference>
<dbReference type="Gene3D" id="3.20.20.140">
    <property type="entry name" value="Metal-dependent hydrolases"/>
    <property type="match status" value="1"/>
</dbReference>
<dbReference type="InterPro" id="IPR011059">
    <property type="entry name" value="Metal-dep_hydrolase_composite"/>
</dbReference>